<organism evidence="3 4">
    <name type="scientific">Alicyclobacillus mengziensis</name>
    <dbReference type="NCBI Taxonomy" id="2931921"/>
    <lineage>
        <taxon>Bacteria</taxon>
        <taxon>Bacillati</taxon>
        <taxon>Bacillota</taxon>
        <taxon>Bacilli</taxon>
        <taxon>Bacillales</taxon>
        <taxon>Alicyclobacillaceae</taxon>
        <taxon>Alicyclobacillus</taxon>
    </lineage>
</organism>
<dbReference type="Pfam" id="PF15978">
    <property type="entry name" value="TnsD"/>
    <property type="match status" value="2"/>
</dbReference>
<name>A0A9X7Z8N6_9BACL</name>
<keyword evidence="4" id="KW-1185">Reference proteome</keyword>
<accession>A0A9X7Z8N6</accession>
<dbReference type="InterPro" id="IPR032750">
    <property type="entry name" value="TnsD_C"/>
</dbReference>
<dbReference type="EMBL" id="CP071182">
    <property type="protein sequence ID" value="QSO48421.1"/>
    <property type="molecule type" value="Genomic_DNA"/>
</dbReference>
<dbReference type="Pfam" id="PF06527">
    <property type="entry name" value="TniQ"/>
    <property type="match status" value="1"/>
</dbReference>
<protein>
    <submittedName>
        <fullName evidence="3">TniQ family protein</fullName>
    </submittedName>
</protein>
<dbReference type="KEGG" id="afx:JZ786_05385"/>
<feature type="domain" description="Transposon Tn7 transposition protein TnsD C-terminal" evidence="2">
    <location>
        <begin position="205"/>
        <end position="308"/>
    </location>
</feature>
<evidence type="ECO:0000313" key="3">
    <source>
        <dbReference type="EMBL" id="QSO48421.1"/>
    </source>
</evidence>
<dbReference type="InterPro" id="IPR009492">
    <property type="entry name" value="TniQ"/>
</dbReference>
<dbReference type="RefSeq" id="WP_206657756.1">
    <property type="nucleotide sequence ID" value="NZ_CP071182.1"/>
</dbReference>
<evidence type="ECO:0000259" key="1">
    <source>
        <dbReference type="Pfam" id="PF06527"/>
    </source>
</evidence>
<reference evidence="3 4" key="1">
    <citation type="submission" date="2021-02" db="EMBL/GenBank/DDBJ databases">
        <title>Alicyclobacillus curvatus sp. nov. and Alicyclobacillus mengziensis sp. nov., two acidophilic bacteria isolated from acid mine drainage.</title>
        <authorList>
            <person name="Huang Y."/>
        </authorList>
    </citation>
    <scope>NUCLEOTIDE SEQUENCE [LARGE SCALE GENOMIC DNA]</scope>
    <source>
        <strain evidence="3 4">S30H14</strain>
    </source>
</reference>
<gene>
    <name evidence="3" type="ORF">JZ786_05385</name>
</gene>
<proteinExistence type="predicted"/>
<sequence length="501" mass="59340">MMNVLPQIYSDELLYSVLSRYKRMCGMQSRRAFLEDVYGESKMLTSIFFPQYLERFRENLPPYSKITVDELIWNHTMFPFYTAFLSKERSDLIYSMMVNGCGKSIENLVGFSGGKVKPYNRLRYCPRCYSEDMDEFGESFWRRFHQVPGVLYCLKHETLLKSTIVPSTEKYADYWCADVDVCNDVEDDTYDERFMELNRAYIQNTMFLMDGDYQKKELPDTVDFYVDRLREKGLASANGFIYTKNFVHQFLQFYPSHYLSLMQSNVDESQQANWLRLFVRNNAKNRSPLRHLLVLQFLGISAEEFFYDQSILGRITARVNHVPSFDLEDRRNAWLKIIETNPGLNRSQLKEIGKGLHTWIYKHDRNWYDQVTPRVRARKKRSPVIDWAKRDEECLALAKQAVESLLNREGKPIRVLPATIRQEIGVRRWLDNRKLVRTRQFIKEATEDINSYRIRKIRWAIGELEAEGVNMTVYKVQLYAGFGGNNREITELIRQLFILEV</sequence>
<dbReference type="AlphaFoldDB" id="A0A9X7Z8N6"/>
<evidence type="ECO:0000259" key="2">
    <source>
        <dbReference type="Pfam" id="PF15978"/>
    </source>
</evidence>
<evidence type="ECO:0000313" key="4">
    <source>
        <dbReference type="Proteomes" id="UP000663505"/>
    </source>
</evidence>
<feature type="domain" description="TniQ" evidence="1">
    <location>
        <begin position="6"/>
        <end position="160"/>
    </location>
</feature>
<feature type="domain" description="Transposon Tn7 transposition protein TnsD C-terminal" evidence="2">
    <location>
        <begin position="327"/>
        <end position="432"/>
    </location>
</feature>
<dbReference type="Proteomes" id="UP000663505">
    <property type="component" value="Chromosome"/>
</dbReference>